<evidence type="ECO:0000256" key="3">
    <source>
        <dbReference type="ARBA" id="ARBA00023187"/>
    </source>
</evidence>
<protein>
    <submittedName>
        <fullName evidence="9">U4/U6-associated splicing factor</fullName>
    </submittedName>
</protein>
<keyword evidence="3" id="KW-0508">mRNA splicing</keyword>
<feature type="domain" description="Pre-mRNA-splicing factor 3" evidence="8">
    <location>
        <begin position="152"/>
        <end position="453"/>
    </location>
</feature>
<feature type="compositionally biased region" description="Basic and acidic residues" evidence="6">
    <location>
        <begin position="1"/>
        <end position="14"/>
    </location>
</feature>
<evidence type="ECO:0000313" key="10">
    <source>
        <dbReference type="Proteomes" id="UP000244811"/>
    </source>
</evidence>
<dbReference type="Proteomes" id="UP000244811">
    <property type="component" value="Chromosome 4"/>
</dbReference>
<feature type="region of interest" description="Disordered" evidence="6">
    <location>
        <begin position="1"/>
        <end position="45"/>
    </location>
</feature>
<evidence type="ECO:0000256" key="4">
    <source>
        <dbReference type="ARBA" id="ARBA00023242"/>
    </source>
</evidence>
<name>A0A976QVQ2_THEOR</name>
<feature type="compositionally biased region" description="Basic and acidic residues" evidence="6">
    <location>
        <begin position="225"/>
        <end position="256"/>
    </location>
</feature>
<evidence type="ECO:0000259" key="8">
    <source>
        <dbReference type="Pfam" id="PF08572"/>
    </source>
</evidence>
<organism evidence="9 10">
    <name type="scientific">Theileria orientalis</name>
    <dbReference type="NCBI Taxonomy" id="68886"/>
    <lineage>
        <taxon>Eukaryota</taxon>
        <taxon>Sar</taxon>
        <taxon>Alveolata</taxon>
        <taxon>Apicomplexa</taxon>
        <taxon>Aconoidasida</taxon>
        <taxon>Piroplasmida</taxon>
        <taxon>Theileriidae</taxon>
        <taxon>Theileria</taxon>
    </lineage>
</organism>
<evidence type="ECO:0000259" key="7">
    <source>
        <dbReference type="Pfam" id="PF06544"/>
    </source>
</evidence>
<dbReference type="GO" id="GO:0046540">
    <property type="term" value="C:U4/U6 x U5 tri-snRNP complex"/>
    <property type="evidence" value="ECO:0007669"/>
    <property type="project" value="InterPro"/>
</dbReference>
<feature type="region of interest" description="Disordered" evidence="6">
    <location>
        <begin position="219"/>
        <end position="277"/>
    </location>
</feature>
<feature type="region of interest" description="Disordered" evidence="6">
    <location>
        <begin position="424"/>
        <end position="465"/>
    </location>
</feature>
<comment type="subcellular location">
    <subcellularLocation>
        <location evidence="1">Nucleus</location>
    </subcellularLocation>
</comment>
<keyword evidence="4" id="KW-0539">Nucleus</keyword>
<dbReference type="EMBL" id="CP056072">
    <property type="protein sequence ID" value="UKK02635.2"/>
    <property type="molecule type" value="Genomic_DNA"/>
</dbReference>
<proteinExistence type="predicted"/>
<dbReference type="InterPro" id="IPR010541">
    <property type="entry name" value="Prp3_C"/>
</dbReference>
<evidence type="ECO:0000256" key="1">
    <source>
        <dbReference type="ARBA" id="ARBA00004123"/>
    </source>
</evidence>
<accession>A0A976QVQ2</accession>
<dbReference type="AlphaFoldDB" id="A0A976QVQ2"/>
<dbReference type="InterPro" id="IPR027104">
    <property type="entry name" value="Prp3"/>
</dbReference>
<keyword evidence="2" id="KW-0507">mRNA processing</keyword>
<feature type="domain" description="Small nuclear ribonucleoprotein Prp3 C-terminal" evidence="7">
    <location>
        <begin position="476"/>
        <end position="596"/>
    </location>
</feature>
<dbReference type="InterPro" id="IPR013881">
    <property type="entry name" value="Pre-mRNA_splic_Prp3_dom"/>
</dbReference>
<keyword evidence="5" id="KW-0175">Coiled coil</keyword>
<reference evidence="9" key="1">
    <citation type="submission" date="2022-07" db="EMBL/GenBank/DDBJ databases">
        <title>Evaluation of T. orientalis genome assembly methods using nanopore sequencing and analysis of variation between genomes.</title>
        <authorList>
            <person name="Yam J."/>
            <person name="Micallef M.L."/>
            <person name="Liu M."/>
            <person name="Djordjevic S.P."/>
            <person name="Bogema D.R."/>
            <person name="Jenkins C."/>
        </authorList>
    </citation>
    <scope>NUCLEOTIDE SEQUENCE</scope>
    <source>
        <strain evidence="9">Goon Nure</strain>
    </source>
</reference>
<feature type="compositionally biased region" description="Basic and acidic residues" evidence="6">
    <location>
        <begin position="436"/>
        <end position="458"/>
    </location>
</feature>
<sequence length="606" mass="70391">MGRDSESKPSDRDSRRHHKDHSKDSTKDGSSKGSKYTTPSISASKVAMNVKVAKDALEKARKAELVQKQIQEHLQKINFTKNVFESTTPLGGKKLVFDSLGRILDESGNVVKSTPVIHSTLKVNRNLVAEKQKKEIQLEKSEKIAKKVQQSQYVDPSLNNLRRKRKKLFNFVEPGTYIKQERQLLRQMEERASGINKSSLIIQKKRLLEQQNKRLSTLYKLQQSKSEKDGKEEESNEVEKGDKEEADKEEGSAVEKDEGEGEQEQEKPSDDNEVNLMDLNPNLIPLRNNRLENKDSWDDDEPFVEWWDRGVIVLKTGEDPFKLQNLKKHQYIVNIDLNDLKINEDKFNHYIEHPVKLDGKRKKGTAQPLIQLTKKERKKLKRLRKQEKQRIIRDKITIGMIPPPPPKLKLSNLINVLKNQSAADPSKVEQQVKQQMEQRLKAHEQRNEERKLTKEQRSKKNAQKWQIKKNAEAEAALFTINSLSNFKLIKKIDTNAQQFHLSGTCIIMNNGPAFLIIEGSKLSIRRYTKLLLRRIKWNEYILEGDVDPSQNGCKQVWVGNVKKRSFPHWTVNYVDCDEQIEDILKPFKALHYFEMVQKYRDPLEDV</sequence>
<dbReference type="Pfam" id="PF08572">
    <property type="entry name" value="PRP3"/>
    <property type="match status" value="1"/>
</dbReference>
<dbReference type="GO" id="GO:0000398">
    <property type="term" value="P:mRNA splicing, via spliceosome"/>
    <property type="evidence" value="ECO:0007669"/>
    <property type="project" value="InterPro"/>
</dbReference>
<dbReference type="PANTHER" id="PTHR14212:SF0">
    <property type="entry name" value="U4_U6 SMALL NUCLEAR RIBONUCLEOPROTEIN PRP3"/>
    <property type="match status" value="1"/>
</dbReference>
<evidence type="ECO:0000256" key="6">
    <source>
        <dbReference type="SAM" id="MobiDB-lite"/>
    </source>
</evidence>
<dbReference type="Pfam" id="PF06544">
    <property type="entry name" value="Prp3_C"/>
    <property type="match status" value="1"/>
</dbReference>
<dbReference type="PANTHER" id="PTHR14212">
    <property type="entry name" value="U4/U6-ASSOCIATED RNA SPLICING FACTOR-RELATED"/>
    <property type="match status" value="1"/>
</dbReference>
<evidence type="ECO:0000313" key="9">
    <source>
        <dbReference type="EMBL" id="UKK02635.2"/>
    </source>
</evidence>
<evidence type="ECO:0000256" key="5">
    <source>
        <dbReference type="SAM" id="Coils"/>
    </source>
</evidence>
<feature type="coiled-coil region" evidence="5">
    <location>
        <begin position="124"/>
        <end position="151"/>
    </location>
</feature>
<dbReference type="CDD" id="cd24162">
    <property type="entry name" value="Prp3_C"/>
    <property type="match status" value="1"/>
</dbReference>
<feature type="compositionally biased region" description="Basic and acidic residues" evidence="6">
    <location>
        <begin position="21"/>
        <end position="30"/>
    </location>
</feature>
<evidence type="ECO:0000256" key="2">
    <source>
        <dbReference type="ARBA" id="ARBA00022664"/>
    </source>
</evidence>
<gene>
    <name evidence="9" type="ORF">MACK_002729</name>
</gene>